<dbReference type="EMBL" id="CP097503">
    <property type="protein sequence ID" value="URD83037.1"/>
    <property type="molecule type" value="Genomic_DNA"/>
</dbReference>
<dbReference type="Proteomes" id="UP001055439">
    <property type="component" value="Chromosome 10"/>
</dbReference>
<evidence type="ECO:0000313" key="1">
    <source>
        <dbReference type="EMBL" id="URD83037.1"/>
    </source>
</evidence>
<gene>
    <name evidence="1" type="ORF">MUK42_05450</name>
</gene>
<reference evidence="1" key="1">
    <citation type="submission" date="2022-05" db="EMBL/GenBank/DDBJ databases">
        <title>The Musa troglodytarum L. genome provides insights into the mechanism of non-climacteric behaviour and enrichment of carotenoids.</title>
        <authorList>
            <person name="Wang J."/>
        </authorList>
    </citation>
    <scope>NUCLEOTIDE SEQUENCE</scope>
    <source>
        <tissue evidence="1">Leaf</tissue>
    </source>
</reference>
<protein>
    <submittedName>
        <fullName evidence="1">Uncharacterized protein</fullName>
    </submittedName>
</protein>
<organism evidence="1 2">
    <name type="scientific">Musa troglodytarum</name>
    <name type="common">fe'i banana</name>
    <dbReference type="NCBI Taxonomy" id="320322"/>
    <lineage>
        <taxon>Eukaryota</taxon>
        <taxon>Viridiplantae</taxon>
        <taxon>Streptophyta</taxon>
        <taxon>Embryophyta</taxon>
        <taxon>Tracheophyta</taxon>
        <taxon>Spermatophyta</taxon>
        <taxon>Magnoliopsida</taxon>
        <taxon>Liliopsida</taxon>
        <taxon>Zingiberales</taxon>
        <taxon>Musaceae</taxon>
        <taxon>Musa</taxon>
    </lineage>
</organism>
<accession>A0A9E7EVZ7</accession>
<evidence type="ECO:0000313" key="2">
    <source>
        <dbReference type="Proteomes" id="UP001055439"/>
    </source>
</evidence>
<keyword evidence="2" id="KW-1185">Reference proteome</keyword>
<name>A0A9E7EVZ7_9LILI</name>
<proteinExistence type="predicted"/>
<sequence length="87" mass="10123">MARDKQSFVQDVQPFEAITFYPTAMWTLRWKKISYSNAQGGEGNNNRNCMFMHAEQSLGNALEDGSERRDRRPSAEFHFMVIIMMVT</sequence>
<dbReference type="AlphaFoldDB" id="A0A9E7EVZ7"/>